<dbReference type="Pfam" id="PF02579">
    <property type="entry name" value="Nitro_FeMo-Co"/>
    <property type="match status" value="1"/>
</dbReference>
<dbReference type="Gene3D" id="3.30.420.130">
    <property type="entry name" value="Dinitrogenase iron-molybdenum cofactor biosynthesis domain"/>
    <property type="match status" value="1"/>
</dbReference>
<dbReference type="SUPFAM" id="SSF53146">
    <property type="entry name" value="Nitrogenase accessory factor-like"/>
    <property type="match status" value="1"/>
</dbReference>
<accession>A0ABV5F8Y8</accession>
<organism evidence="2 3">
    <name type="scientific">Mariniflexile ostreae</name>
    <dbReference type="NCBI Taxonomy" id="1520892"/>
    <lineage>
        <taxon>Bacteria</taxon>
        <taxon>Pseudomonadati</taxon>
        <taxon>Bacteroidota</taxon>
        <taxon>Flavobacteriia</taxon>
        <taxon>Flavobacteriales</taxon>
        <taxon>Flavobacteriaceae</taxon>
        <taxon>Mariniflexile</taxon>
    </lineage>
</organism>
<proteinExistence type="predicted"/>
<dbReference type="PANTHER" id="PTHR42983:SF1">
    <property type="entry name" value="IRON-MOLYBDENUM PROTEIN"/>
    <property type="match status" value="1"/>
</dbReference>
<evidence type="ECO:0000259" key="1">
    <source>
        <dbReference type="Pfam" id="PF02579"/>
    </source>
</evidence>
<dbReference type="PANTHER" id="PTHR42983">
    <property type="entry name" value="DINITROGENASE IRON-MOLYBDENUM COFACTOR PROTEIN-RELATED"/>
    <property type="match status" value="1"/>
</dbReference>
<reference evidence="2 3" key="1">
    <citation type="submission" date="2024-09" db="EMBL/GenBank/DDBJ databases">
        <authorList>
            <person name="Sun Q."/>
            <person name="Mori K."/>
        </authorList>
    </citation>
    <scope>NUCLEOTIDE SEQUENCE [LARGE SCALE GENOMIC DNA]</scope>
    <source>
        <strain evidence="2 3">CECT 8622</strain>
    </source>
</reference>
<evidence type="ECO:0000313" key="3">
    <source>
        <dbReference type="Proteomes" id="UP001589585"/>
    </source>
</evidence>
<dbReference type="InterPro" id="IPR036105">
    <property type="entry name" value="DiNase_FeMo-co_biosyn_sf"/>
</dbReference>
<evidence type="ECO:0000313" key="2">
    <source>
        <dbReference type="EMBL" id="MFB9055598.1"/>
    </source>
</evidence>
<dbReference type="InterPro" id="IPR003731">
    <property type="entry name" value="Di-Nase_FeMo-co_biosynth"/>
</dbReference>
<sequence>MKKIAVPITRNNQIEMHFGHCKFYEIYTFSNSNVILDLQLLESVQGCDAKSKLFNRLATNGVTYMLSGEIGNKALGKLKHAGIHVVRGCSGDAADTVLRFIESEISDNV</sequence>
<protein>
    <submittedName>
        <fullName evidence="2">NifB/NifX family molybdenum-iron cluster-binding protein</fullName>
    </submittedName>
</protein>
<gene>
    <name evidence="2" type="ORF">ACFFU9_02475</name>
</gene>
<name>A0ABV5F8Y8_9FLAO</name>
<comment type="caution">
    <text evidence="2">The sequence shown here is derived from an EMBL/GenBank/DDBJ whole genome shotgun (WGS) entry which is preliminary data.</text>
</comment>
<dbReference type="CDD" id="cd00562">
    <property type="entry name" value="NifX_NifB"/>
    <property type="match status" value="1"/>
</dbReference>
<dbReference type="EMBL" id="JBHMFC010000008">
    <property type="protein sequence ID" value="MFB9055598.1"/>
    <property type="molecule type" value="Genomic_DNA"/>
</dbReference>
<dbReference type="RefSeq" id="WP_379859788.1">
    <property type="nucleotide sequence ID" value="NZ_JBHMFC010000008.1"/>
</dbReference>
<dbReference type="Proteomes" id="UP001589585">
    <property type="component" value="Unassembled WGS sequence"/>
</dbReference>
<feature type="domain" description="Dinitrogenase iron-molybdenum cofactor biosynthesis" evidence="1">
    <location>
        <begin position="11"/>
        <end position="101"/>
    </location>
</feature>
<keyword evidence="3" id="KW-1185">Reference proteome</keyword>